<organism evidence="2 3">
    <name type="scientific">Triplophysa tibetana</name>
    <dbReference type="NCBI Taxonomy" id="1572043"/>
    <lineage>
        <taxon>Eukaryota</taxon>
        <taxon>Metazoa</taxon>
        <taxon>Chordata</taxon>
        <taxon>Craniata</taxon>
        <taxon>Vertebrata</taxon>
        <taxon>Euteleostomi</taxon>
        <taxon>Actinopterygii</taxon>
        <taxon>Neopterygii</taxon>
        <taxon>Teleostei</taxon>
        <taxon>Ostariophysi</taxon>
        <taxon>Cypriniformes</taxon>
        <taxon>Nemacheilidae</taxon>
        <taxon>Triplophysa</taxon>
    </lineage>
</organism>
<name>A0A5A9NUL7_9TELE</name>
<gene>
    <name evidence="2" type="ORF">E1301_Tti012745</name>
</gene>
<evidence type="ECO:0000313" key="3">
    <source>
        <dbReference type="Proteomes" id="UP000324632"/>
    </source>
</evidence>
<dbReference type="AlphaFoldDB" id="A0A5A9NUL7"/>
<evidence type="ECO:0000313" key="2">
    <source>
        <dbReference type="EMBL" id="KAA0712007.1"/>
    </source>
</evidence>
<keyword evidence="3" id="KW-1185">Reference proteome</keyword>
<feature type="region of interest" description="Disordered" evidence="1">
    <location>
        <begin position="1"/>
        <end position="66"/>
    </location>
</feature>
<reference evidence="2 3" key="1">
    <citation type="journal article" date="2019" name="Mol. Ecol. Resour.">
        <title>Chromosome-level genome assembly of Triplophysa tibetana, a fish adapted to the harsh high-altitude environment of the Tibetan Plateau.</title>
        <authorList>
            <person name="Yang X."/>
            <person name="Liu H."/>
            <person name="Ma Z."/>
            <person name="Zou Y."/>
            <person name="Zou M."/>
            <person name="Mao Y."/>
            <person name="Li X."/>
            <person name="Wang H."/>
            <person name="Chen T."/>
            <person name="Wang W."/>
            <person name="Yang R."/>
        </authorList>
    </citation>
    <scope>NUCLEOTIDE SEQUENCE [LARGE SCALE GENOMIC DNA]</scope>
    <source>
        <strain evidence="2">TTIB1903HZAU</strain>
        <tissue evidence="2">Muscle</tissue>
    </source>
</reference>
<dbReference type="EMBL" id="SOYY01000014">
    <property type="protein sequence ID" value="KAA0712007.1"/>
    <property type="molecule type" value="Genomic_DNA"/>
</dbReference>
<evidence type="ECO:0000256" key="1">
    <source>
        <dbReference type="SAM" id="MobiDB-lite"/>
    </source>
</evidence>
<accession>A0A5A9NUL7</accession>
<feature type="compositionally biased region" description="Polar residues" evidence="1">
    <location>
        <begin position="1"/>
        <end position="10"/>
    </location>
</feature>
<dbReference type="Proteomes" id="UP000324632">
    <property type="component" value="Chromosome 14"/>
</dbReference>
<protein>
    <submittedName>
        <fullName evidence="2">Uncharacterized protein</fullName>
    </submittedName>
</protein>
<proteinExistence type="predicted"/>
<sequence length="66" mass="7120">MPAGNYQTQPYAAGPPPPYHTVAGPGQPPYPIHTAAQEGYAHQPQTDAFNQPAYNPSYMQTPNCGY</sequence>
<comment type="caution">
    <text evidence="2">The sequence shown here is derived from an EMBL/GenBank/DDBJ whole genome shotgun (WGS) entry which is preliminary data.</text>
</comment>
<feature type="compositionally biased region" description="Polar residues" evidence="1">
    <location>
        <begin position="43"/>
        <end position="66"/>
    </location>
</feature>